<feature type="compositionally biased region" description="Basic and acidic residues" evidence="1">
    <location>
        <begin position="45"/>
        <end position="56"/>
    </location>
</feature>
<keyword evidence="2" id="KW-0732">Signal</keyword>
<protein>
    <submittedName>
        <fullName evidence="4">p-H7</fullName>
    </submittedName>
</protein>
<feature type="region of interest" description="Disordered" evidence="1">
    <location>
        <begin position="25"/>
        <end position="65"/>
    </location>
</feature>
<evidence type="ECO:0000256" key="1">
    <source>
        <dbReference type="SAM" id="MobiDB-lite"/>
    </source>
</evidence>
<dbReference type="EMBL" id="CYZE01000018">
    <property type="protein sequence ID" value="CUP10303.1"/>
    <property type="molecule type" value="Genomic_DNA"/>
</dbReference>
<dbReference type="PANTHER" id="PTHR30024">
    <property type="entry name" value="ALIPHATIC SULFONATES-BINDING PROTEIN-RELATED"/>
    <property type="match status" value="1"/>
</dbReference>
<dbReference type="Proteomes" id="UP000095651">
    <property type="component" value="Unassembled WGS sequence"/>
</dbReference>
<proteinExistence type="predicted"/>
<accession>A0A174KE60</accession>
<dbReference type="Pfam" id="PF09084">
    <property type="entry name" value="NMT1"/>
    <property type="match status" value="1"/>
</dbReference>
<dbReference type="AlphaFoldDB" id="A0A174KE60"/>
<sequence>MVRFGKKVLAATLSASMVLAMTACGSGSSSKTTEKAAETTAAAESAKETTAEAKDESSEETAGAVMPKASGEKLVIGTLANWVGLPAWYAYAEGYYEEVGLDVEIVNFGSQGTLVNEAMAADECDIAVSGMASVYALSTGMYKYIGDGCLTISGETLYGRPDDAIYKAGADANGVYGSADALKDAVILGPMNTTAQMNAIAYMQYFGIDANSFTFTNLDYSSALAAFESGQGNLIAVNPTYAAILAADGYVQVSDFTQVSPQDIIDAVYCQNEVAEERPEDVELFLYCYYKACQDMLNNQDNRVAVAYKWYVDEGLDYKEQDVIDECSLKSYFTLDTVDSGDYLLGSFMNYAAEFLLNNEKVTKDDVTNVKASIDNSFITSIKKWASAE</sequence>
<dbReference type="PROSITE" id="PS51257">
    <property type="entry name" value="PROKAR_LIPOPROTEIN"/>
    <property type="match status" value="1"/>
</dbReference>
<feature type="signal peptide" evidence="2">
    <location>
        <begin position="1"/>
        <end position="20"/>
    </location>
</feature>
<gene>
    <name evidence="4" type="primary">ssuA_3</name>
    <name evidence="4" type="ORF">ERS852407_04972</name>
</gene>
<feature type="domain" description="SsuA/THI5-like" evidence="3">
    <location>
        <begin position="87"/>
        <end position="136"/>
    </location>
</feature>
<dbReference type="RefSeq" id="WP_055659246.1">
    <property type="nucleotide sequence ID" value="NZ_CABIXC010000018.1"/>
</dbReference>
<evidence type="ECO:0000256" key="2">
    <source>
        <dbReference type="SAM" id="SignalP"/>
    </source>
</evidence>
<evidence type="ECO:0000313" key="5">
    <source>
        <dbReference type="Proteomes" id="UP000095651"/>
    </source>
</evidence>
<feature type="chain" id="PRO_5038944751" evidence="2">
    <location>
        <begin position="21"/>
        <end position="389"/>
    </location>
</feature>
<evidence type="ECO:0000259" key="3">
    <source>
        <dbReference type="Pfam" id="PF09084"/>
    </source>
</evidence>
<dbReference type="Gene3D" id="3.40.190.10">
    <property type="entry name" value="Periplasmic binding protein-like II"/>
    <property type="match status" value="2"/>
</dbReference>
<organism evidence="4 5">
    <name type="scientific">Hungatella hathewayi</name>
    <dbReference type="NCBI Taxonomy" id="154046"/>
    <lineage>
        <taxon>Bacteria</taxon>
        <taxon>Bacillati</taxon>
        <taxon>Bacillota</taxon>
        <taxon>Clostridia</taxon>
        <taxon>Lachnospirales</taxon>
        <taxon>Lachnospiraceae</taxon>
        <taxon>Hungatella</taxon>
    </lineage>
</organism>
<dbReference type="SUPFAM" id="SSF53850">
    <property type="entry name" value="Periplasmic binding protein-like II"/>
    <property type="match status" value="1"/>
</dbReference>
<name>A0A174KE60_9FIRM</name>
<reference evidence="4 5" key="1">
    <citation type="submission" date="2015-09" db="EMBL/GenBank/DDBJ databases">
        <authorList>
            <consortium name="Pathogen Informatics"/>
        </authorList>
    </citation>
    <scope>NUCLEOTIDE SEQUENCE [LARGE SCALE GENOMIC DNA]</scope>
    <source>
        <strain evidence="4 5">2789STDY5608850</strain>
    </source>
</reference>
<evidence type="ECO:0000313" key="4">
    <source>
        <dbReference type="EMBL" id="CUP10303.1"/>
    </source>
</evidence>
<dbReference type="InterPro" id="IPR015168">
    <property type="entry name" value="SsuA/THI5"/>
</dbReference>